<feature type="region of interest" description="Disordered" evidence="1">
    <location>
        <begin position="93"/>
        <end position="127"/>
    </location>
</feature>
<dbReference type="RefSeq" id="WP_246594964.1">
    <property type="nucleotide sequence ID" value="NZ_BAABEA010000044.1"/>
</dbReference>
<dbReference type="EMBL" id="BOQL01000015">
    <property type="protein sequence ID" value="GIM65074.1"/>
    <property type="molecule type" value="Genomic_DNA"/>
</dbReference>
<organism evidence="2 3">
    <name type="scientific">Actinoplanes auranticolor</name>
    <dbReference type="NCBI Taxonomy" id="47988"/>
    <lineage>
        <taxon>Bacteria</taxon>
        <taxon>Bacillati</taxon>
        <taxon>Actinomycetota</taxon>
        <taxon>Actinomycetes</taxon>
        <taxon>Micromonosporales</taxon>
        <taxon>Micromonosporaceae</taxon>
        <taxon>Actinoplanes</taxon>
    </lineage>
</organism>
<evidence type="ECO:0000313" key="2">
    <source>
        <dbReference type="EMBL" id="GIM65074.1"/>
    </source>
</evidence>
<gene>
    <name evidence="2" type="ORF">Aau02nite_14540</name>
</gene>
<evidence type="ECO:0000313" key="3">
    <source>
        <dbReference type="Proteomes" id="UP000681340"/>
    </source>
</evidence>
<protein>
    <submittedName>
        <fullName evidence="2">Uncharacterized protein</fullName>
    </submittedName>
</protein>
<accession>A0A919S5J6</accession>
<dbReference type="AlphaFoldDB" id="A0A919S5J6"/>
<sequence length="127" mass="13785">MDYFMAEMVAFPGVGGEGAVRVSLGHLDRTRAPVVLEVGPVMAMADLMAWKVAALVSRAEVRDFVDVSVFLAAHALEDEDVARVGSRLDETPDRVFAPHGLGPPEIAELRNRFPPWPRRSTSSPGES</sequence>
<keyword evidence="3" id="KW-1185">Reference proteome</keyword>
<comment type="caution">
    <text evidence="2">The sequence shown here is derived from an EMBL/GenBank/DDBJ whole genome shotgun (WGS) entry which is preliminary data.</text>
</comment>
<dbReference type="Proteomes" id="UP000681340">
    <property type="component" value="Unassembled WGS sequence"/>
</dbReference>
<evidence type="ECO:0000256" key="1">
    <source>
        <dbReference type="SAM" id="MobiDB-lite"/>
    </source>
</evidence>
<reference evidence="2" key="1">
    <citation type="submission" date="2021-03" db="EMBL/GenBank/DDBJ databases">
        <title>Whole genome shotgun sequence of Actinoplanes auranticolor NBRC 12245.</title>
        <authorList>
            <person name="Komaki H."/>
            <person name="Tamura T."/>
        </authorList>
    </citation>
    <scope>NUCLEOTIDE SEQUENCE</scope>
    <source>
        <strain evidence="2">NBRC 12245</strain>
    </source>
</reference>
<name>A0A919S5J6_9ACTN</name>
<proteinExistence type="predicted"/>